<dbReference type="EMBL" id="CP034562">
    <property type="protein sequence ID" value="AZQ61247.1"/>
    <property type="molecule type" value="Genomic_DNA"/>
</dbReference>
<dbReference type="AlphaFoldDB" id="A0A3S9NZ85"/>
<dbReference type="OrthoDB" id="5505971at2"/>
<dbReference type="Proteomes" id="UP000267268">
    <property type="component" value="Chromosome 1"/>
</dbReference>
<dbReference type="KEGG" id="fll:EI427_03130"/>
<gene>
    <name evidence="1" type="ORF">EI427_03130</name>
</gene>
<protein>
    <submittedName>
        <fullName evidence="1">Uncharacterized protein</fullName>
    </submittedName>
</protein>
<evidence type="ECO:0000313" key="1">
    <source>
        <dbReference type="EMBL" id="AZQ61247.1"/>
    </source>
</evidence>
<dbReference type="InterPro" id="IPR008969">
    <property type="entry name" value="CarboxyPept-like_regulatory"/>
</dbReference>
<name>A0A3S9NZ85_9BACT</name>
<organism evidence="1 2">
    <name type="scientific">Flammeovirga pectinis</name>
    <dbReference type="NCBI Taxonomy" id="2494373"/>
    <lineage>
        <taxon>Bacteria</taxon>
        <taxon>Pseudomonadati</taxon>
        <taxon>Bacteroidota</taxon>
        <taxon>Cytophagia</taxon>
        <taxon>Cytophagales</taxon>
        <taxon>Flammeovirgaceae</taxon>
        <taxon>Flammeovirga</taxon>
    </lineage>
</organism>
<sequence length="634" mass="70422">MIKPVSTILLIVILSSTFLFANNSNDLLSRIITVNVKNKRLDTTLQLIGKESGFSFSYNSSILDLGKKISIKKQNVTVNNLLIELLGSHYEFKQIGNSHVIIREALTLTIKPIEQKKRHSKTELEHLKSDYEIQGRVIDQKTGKGIEYIVVYDESEKVLSLTDSLGYYSLKTSVERLQKGVFFRGLGYYDTMVQLSPKIGNKTTRFDVVLTPNNNNTQPITTDLAIQKEKIHQLKFIQNFIPEEANIISNNIEYTATRGFQFTLIPFISNNNFLGGSYTNKFSLNVFLGYSAGVDNGLEVGGFVNINRNNMKGAQIAGISNIVGKDVNGAQVGGIINYDMASVDGLQVGGIINVVEDSLVGVQIGGINNNVRENVRGLQIGGIINTTRTALKGVQIGGIYNYSKNIYGVQVGGILNTTQKTVNGLQLAGINSYTKDLKGWQISGITSTISASNKGVQLSGIYNYARTQKGVQIGLINTAKEVENGIAIGLFTYYKNGYHAVSYSINENGFLNGTFYSGTKKLYNYYRIGAQIDKNYNFGIGFGSFLFKRFVLEVGLENVYDIKIEDINTQFIQIKTLYVQPVFKRLSVTVGPSFNVSYSKIPNEFTPPPSFYHQKLNDNSMYWISGSIGIRYNW</sequence>
<reference evidence="1 2" key="1">
    <citation type="submission" date="2018-12" db="EMBL/GenBank/DDBJ databases">
        <title>Flammeovirga pectinis sp. nov., isolated from the gut of the Korean scallop, Patinopecten yessoensis.</title>
        <authorList>
            <person name="Bae J.-W."/>
            <person name="Jeong Y.-S."/>
            <person name="Kang W."/>
        </authorList>
    </citation>
    <scope>NUCLEOTIDE SEQUENCE [LARGE SCALE GENOMIC DNA]</scope>
    <source>
        <strain evidence="1 2">L12M1</strain>
    </source>
</reference>
<keyword evidence="2" id="KW-1185">Reference proteome</keyword>
<dbReference type="RefSeq" id="WP_126611523.1">
    <property type="nucleotide sequence ID" value="NZ_CP034562.1"/>
</dbReference>
<dbReference type="SUPFAM" id="SSF49464">
    <property type="entry name" value="Carboxypeptidase regulatory domain-like"/>
    <property type="match status" value="1"/>
</dbReference>
<evidence type="ECO:0000313" key="2">
    <source>
        <dbReference type="Proteomes" id="UP000267268"/>
    </source>
</evidence>
<accession>A0A3S9NZ85</accession>
<proteinExistence type="predicted"/>